<evidence type="ECO:0000313" key="10">
    <source>
        <dbReference type="Proteomes" id="UP000078599"/>
    </source>
</evidence>
<feature type="transmembrane region" description="Helical" evidence="6">
    <location>
        <begin position="86"/>
        <end position="104"/>
    </location>
</feature>
<evidence type="ECO:0000256" key="6">
    <source>
        <dbReference type="SAM" id="Phobius"/>
    </source>
</evidence>
<feature type="domain" description="Thiol:disulfide interchange protein DsbD N-terminal" evidence="8">
    <location>
        <begin position="415"/>
        <end position="518"/>
    </location>
</feature>
<dbReference type="InterPro" id="IPR036249">
    <property type="entry name" value="Thioredoxin-like_sf"/>
</dbReference>
<dbReference type="Gene3D" id="2.60.40.1250">
    <property type="entry name" value="Thiol:disulfide interchange protein DsbD, N-terminal domain"/>
    <property type="match status" value="1"/>
</dbReference>
<evidence type="ECO:0000256" key="5">
    <source>
        <dbReference type="ARBA" id="ARBA00023136"/>
    </source>
</evidence>
<organism evidence="9 10">
    <name type="scientific">Thiomonas arsenitoxydans (strain DSM 22701 / CIP 110005 / 3As)</name>
    <dbReference type="NCBI Taxonomy" id="426114"/>
    <lineage>
        <taxon>Bacteria</taxon>
        <taxon>Pseudomonadati</taxon>
        <taxon>Pseudomonadota</taxon>
        <taxon>Betaproteobacteria</taxon>
        <taxon>Burkholderiales</taxon>
        <taxon>Thiomonas</taxon>
    </lineage>
</organism>
<comment type="caution">
    <text evidence="9">The sequence shown here is derived from an EMBL/GenBank/DDBJ whole genome shotgun (WGS) entry which is preliminary data.</text>
</comment>
<dbReference type="InterPro" id="IPR003834">
    <property type="entry name" value="Cyt_c_assmbl_TM_dom"/>
</dbReference>
<evidence type="ECO:0000313" key="9">
    <source>
        <dbReference type="EMBL" id="CQR38290.1"/>
    </source>
</evidence>
<comment type="subcellular location">
    <subcellularLocation>
        <location evidence="1">Membrane</location>
        <topology evidence="1">Multi-pass membrane protein</topology>
    </subcellularLocation>
</comment>
<feature type="domain" description="Cytochrome C biogenesis protein transmembrane" evidence="7">
    <location>
        <begin position="11"/>
        <end position="216"/>
    </location>
</feature>
<keyword evidence="10" id="KW-1185">Reference proteome</keyword>
<feature type="transmembrane region" description="Helical" evidence="6">
    <location>
        <begin position="253"/>
        <end position="274"/>
    </location>
</feature>
<feature type="transmembrane region" description="Helical" evidence="6">
    <location>
        <begin position="223"/>
        <end position="241"/>
    </location>
</feature>
<dbReference type="Pfam" id="PF11412">
    <property type="entry name" value="DsbD_N"/>
    <property type="match status" value="1"/>
</dbReference>
<feature type="transmembrane region" description="Helical" evidence="6">
    <location>
        <begin position="53"/>
        <end position="74"/>
    </location>
</feature>
<protein>
    <submittedName>
        <fullName evidence="9">Uncharacterized protein</fullName>
    </submittedName>
</protein>
<proteinExistence type="predicted"/>
<dbReference type="InterPro" id="IPR028250">
    <property type="entry name" value="DsbDN"/>
</dbReference>
<evidence type="ECO:0000256" key="3">
    <source>
        <dbReference type="ARBA" id="ARBA00022748"/>
    </source>
</evidence>
<keyword evidence="3" id="KW-0201">Cytochrome c-type biogenesis</keyword>
<dbReference type="Pfam" id="PF13899">
    <property type="entry name" value="Thioredoxin_7"/>
    <property type="match status" value="1"/>
</dbReference>
<dbReference type="SUPFAM" id="SSF52833">
    <property type="entry name" value="Thioredoxin-like"/>
    <property type="match status" value="1"/>
</dbReference>
<evidence type="ECO:0000259" key="7">
    <source>
        <dbReference type="Pfam" id="PF02683"/>
    </source>
</evidence>
<dbReference type="PANTHER" id="PTHR32234:SF0">
    <property type="entry name" value="THIOL:DISULFIDE INTERCHANGE PROTEIN DSBD"/>
    <property type="match status" value="1"/>
</dbReference>
<gene>
    <name evidence="9" type="ORF">THICB1_70381</name>
</gene>
<dbReference type="Gene3D" id="3.40.30.10">
    <property type="entry name" value="Glutaredoxin"/>
    <property type="match status" value="1"/>
</dbReference>
<accession>A0ABP1ZBD5</accession>
<keyword evidence="5 6" id="KW-0472">Membrane</keyword>
<dbReference type="RefSeq" id="WP_255356485.1">
    <property type="nucleotide sequence ID" value="NZ_LN831667.1"/>
</dbReference>
<dbReference type="Proteomes" id="UP000078599">
    <property type="component" value="Unassembled WGS sequence"/>
</dbReference>
<evidence type="ECO:0000256" key="1">
    <source>
        <dbReference type="ARBA" id="ARBA00004141"/>
    </source>
</evidence>
<evidence type="ECO:0000256" key="2">
    <source>
        <dbReference type="ARBA" id="ARBA00022692"/>
    </source>
</evidence>
<name>A0ABP1ZBD5_THIA3</name>
<feature type="transmembrane region" description="Helical" evidence="6">
    <location>
        <begin position="200"/>
        <end position="217"/>
    </location>
</feature>
<feature type="transmembrane region" description="Helical" evidence="6">
    <location>
        <begin position="159"/>
        <end position="179"/>
    </location>
</feature>
<keyword evidence="4 6" id="KW-1133">Transmembrane helix</keyword>
<dbReference type="SUPFAM" id="SSF74863">
    <property type="entry name" value="Thiol:disulfide interchange protein DsbD, N-terminal domain (DsbD-alpha)"/>
    <property type="match status" value="1"/>
</dbReference>
<sequence>MMMNPSFWIEAGLAMFAGALLNLTPCVLPAVPIKVRTILREAGETAGSRALSAALFTLGSVSFFAALGLLTALAHLQWGVLFQSRWVLTGLILILVLLAAASFSRRSLPIPGALAQLGGARYFEPFASGMAGGILSTPCTGPLLGGVLVFALTRPTLDIVTLFVAIGLGMALPYVLLLLRPSWLQRLPRAGAWTEVVRHSFGWLLLAAALFFMQSLLPGWLGKALWLLWLAALAVWVLFVATRTRDRRSRWAAVLAAVPALGLAYFGSGVWPLAGQGMPWQPLRADAVAQISALHRPALVEFTAAWCLNCRVMEGTVYRDPAVLKAVRESGAVALQADLTRPDPALQTLLTRYGGAGLPFLAVLDSRGREVGHFSGLFTAGALIGRLHELPTSIVSTDAGAPRDSADEVGARMTSTPAGAVVTLDIARGWHVYSNPPSTPYLIPASVRVFRAGRALPITPRYPPGQDIGMRVAGKTILVYENGARIDLPGLTDLRAVQVRVRVQACKDSGLCLPPATIVARPPSS</sequence>
<keyword evidence="2 6" id="KW-0812">Transmembrane</keyword>
<evidence type="ECO:0000256" key="4">
    <source>
        <dbReference type="ARBA" id="ARBA00022989"/>
    </source>
</evidence>
<reference evidence="9 10" key="1">
    <citation type="submission" date="2015-03" db="EMBL/GenBank/DDBJ databases">
        <authorList>
            <person name="Regsiter A."/>
            <person name="william w."/>
        </authorList>
    </citation>
    <scope>NUCLEOTIDE SEQUENCE [LARGE SCALE GENOMIC DNA]</scope>
    <source>
        <strain evidence="9 10">CB1</strain>
    </source>
</reference>
<dbReference type="Pfam" id="PF02683">
    <property type="entry name" value="DsbD_TM"/>
    <property type="match status" value="1"/>
</dbReference>
<evidence type="ECO:0000259" key="8">
    <source>
        <dbReference type="Pfam" id="PF11412"/>
    </source>
</evidence>
<dbReference type="PANTHER" id="PTHR32234">
    <property type="entry name" value="THIOL:DISULFIDE INTERCHANGE PROTEIN DSBD"/>
    <property type="match status" value="1"/>
</dbReference>
<dbReference type="EMBL" id="CTRI01000029">
    <property type="protein sequence ID" value="CQR38290.1"/>
    <property type="molecule type" value="Genomic_DNA"/>
</dbReference>
<dbReference type="InterPro" id="IPR036929">
    <property type="entry name" value="DsbDN_sf"/>
</dbReference>